<organism evidence="6 7">
    <name type="scientific">Glacieibacterium arshaanense</name>
    <dbReference type="NCBI Taxonomy" id="2511025"/>
    <lineage>
        <taxon>Bacteria</taxon>
        <taxon>Pseudomonadati</taxon>
        <taxon>Pseudomonadota</taxon>
        <taxon>Alphaproteobacteria</taxon>
        <taxon>Sphingomonadales</taxon>
        <taxon>Sphingosinicellaceae</taxon>
        <taxon>Glacieibacterium</taxon>
    </lineage>
</organism>
<accession>A0A4Y9ERW9</accession>
<dbReference type="Proteomes" id="UP000297737">
    <property type="component" value="Unassembled WGS sequence"/>
</dbReference>
<keyword evidence="4" id="KW-0408">Iron</keyword>
<comment type="similarity">
    <text evidence="5">Belongs to the truncated hemoglobin family. Group II subfamily.</text>
</comment>
<dbReference type="InterPro" id="IPR009050">
    <property type="entry name" value="Globin-like_sf"/>
</dbReference>
<keyword evidence="7" id="KW-1185">Reference proteome</keyword>
<dbReference type="EMBL" id="SIHO01000001">
    <property type="protein sequence ID" value="TFU05929.1"/>
    <property type="molecule type" value="Genomic_DNA"/>
</dbReference>
<keyword evidence="1" id="KW-0813">Transport</keyword>
<dbReference type="RefSeq" id="WP_135244653.1">
    <property type="nucleotide sequence ID" value="NZ_SIHO01000001.1"/>
</dbReference>
<dbReference type="Pfam" id="PF01152">
    <property type="entry name" value="Bac_globin"/>
    <property type="match status" value="1"/>
</dbReference>
<protein>
    <submittedName>
        <fullName evidence="6">Globin</fullName>
    </submittedName>
</protein>
<evidence type="ECO:0000256" key="4">
    <source>
        <dbReference type="ARBA" id="ARBA00023004"/>
    </source>
</evidence>
<evidence type="ECO:0000256" key="3">
    <source>
        <dbReference type="ARBA" id="ARBA00022723"/>
    </source>
</evidence>
<evidence type="ECO:0000313" key="6">
    <source>
        <dbReference type="EMBL" id="TFU05929.1"/>
    </source>
</evidence>
<dbReference type="GO" id="GO:0020037">
    <property type="term" value="F:heme binding"/>
    <property type="evidence" value="ECO:0007669"/>
    <property type="project" value="InterPro"/>
</dbReference>
<name>A0A4Y9ERW9_9SPHN</name>
<dbReference type="PANTHER" id="PTHR47366:SF1">
    <property type="entry name" value="TWO-ON-TWO HEMOGLOBIN-3"/>
    <property type="match status" value="1"/>
</dbReference>
<dbReference type="GO" id="GO:0019825">
    <property type="term" value="F:oxygen binding"/>
    <property type="evidence" value="ECO:0007669"/>
    <property type="project" value="InterPro"/>
</dbReference>
<reference evidence="6 7" key="1">
    <citation type="submission" date="2019-02" db="EMBL/GenBank/DDBJ databases">
        <title>Polymorphobacter sp. isolated from the lake at the Tibet of China.</title>
        <authorList>
            <person name="Li A."/>
        </authorList>
    </citation>
    <scope>NUCLEOTIDE SEQUENCE [LARGE SCALE GENOMIC DNA]</scope>
    <source>
        <strain evidence="6 7">DJ1R-1</strain>
    </source>
</reference>
<dbReference type="CDD" id="cd14773">
    <property type="entry name" value="TrHb2_PhHbO-like_O"/>
    <property type="match status" value="1"/>
</dbReference>
<gene>
    <name evidence="6" type="ORF">EUV02_02585</name>
</gene>
<dbReference type="InterPro" id="IPR001486">
    <property type="entry name" value="Hemoglobin_trunc"/>
</dbReference>
<dbReference type="InterPro" id="IPR044203">
    <property type="entry name" value="GlbO/GLB3-like"/>
</dbReference>
<dbReference type="Gene3D" id="1.10.490.10">
    <property type="entry name" value="Globins"/>
    <property type="match status" value="1"/>
</dbReference>
<dbReference type="InterPro" id="IPR012292">
    <property type="entry name" value="Globin/Proto"/>
</dbReference>
<dbReference type="SUPFAM" id="SSF46458">
    <property type="entry name" value="Globin-like"/>
    <property type="match status" value="1"/>
</dbReference>
<dbReference type="PANTHER" id="PTHR47366">
    <property type="entry name" value="TWO-ON-TWO HEMOGLOBIN-3"/>
    <property type="match status" value="1"/>
</dbReference>
<dbReference type="GO" id="GO:0005344">
    <property type="term" value="F:oxygen carrier activity"/>
    <property type="evidence" value="ECO:0007669"/>
    <property type="project" value="InterPro"/>
</dbReference>
<proteinExistence type="inferred from homology"/>
<evidence type="ECO:0000313" key="7">
    <source>
        <dbReference type="Proteomes" id="UP000297737"/>
    </source>
</evidence>
<evidence type="ECO:0000256" key="2">
    <source>
        <dbReference type="ARBA" id="ARBA00022617"/>
    </source>
</evidence>
<keyword evidence="2" id="KW-0349">Heme</keyword>
<dbReference type="GO" id="GO:0046872">
    <property type="term" value="F:metal ion binding"/>
    <property type="evidence" value="ECO:0007669"/>
    <property type="project" value="UniProtKB-KW"/>
</dbReference>
<comment type="caution">
    <text evidence="6">The sequence shown here is derived from an EMBL/GenBank/DDBJ whole genome shotgun (WGS) entry which is preliminary data.</text>
</comment>
<evidence type="ECO:0000256" key="1">
    <source>
        <dbReference type="ARBA" id="ARBA00022448"/>
    </source>
</evidence>
<dbReference type="OrthoDB" id="9790913at2"/>
<sequence>MTVEVATKAPAAPTPFELFGGAVAVRKLVDRFYDLMEGDPDYAALRALHAADLDPMRDSLTGFLIAWLGGPRDWFDARPGGPCVMSMHRKVAIDSTVADQWLFAMSRALDSCAIDAPLRSAIITAFTRMAGGMVNR</sequence>
<dbReference type="AlphaFoldDB" id="A0A4Y9ERW9"/>
<evidence type="ECO:0000256" key="5">
    <source>
        <dbReference type="ARBA" id="ARBA00034496"/>
    </source>
</evidence>
<keyword evidence="3" id="KW-0479">Metal-binding</keyword>